<gene>
    <name evidence="1" type="ORF">ACFFUT_18100</name>
</gene>
<sequence length="474" mass="54147">MSGPFDYFVVFAEMRTGSNLLETNLSAFPGLHCYGEAFNPSFMGYPKKTEILGLTREQREADPLQLISTIRQRTKGLGGFRFFHDHDSRAFKHCLADKRCAKIILTRNPIDSYVSLKIVRKTGQWKLSNVKNLKSAKIRFDADEFDDYLEQQRKFQLEILEGLQRTGQTAFYIAYEDLMDVDVLNGLAQYLGQKDQLETVSRALKKQNPAALEDKVLNFEEMERALTRIDHFSLNRVPNFEPRRGPAVPTYVAAAQGPVLFAPINGNMENRLTDWLTSLDGTDGQSLLNGFTQKTLRQWKRKHEKHRSFTVVMHPVQRIHSVFCSYILNVVDGRFGDIRETLRKGFKVPIPASAPGKSYDRRHHRDAFLAFLAFLKRNLASQTSMGVNPVWASQAQILNGISQFSAPDMVLREEQLELGLRQLTEQIGISSPPVPETIPDSPYVLSDIYDEEIEAAVRTAYQRDYMMFGYKAWS</sequence>
<dbReference type="RefSeq" id="WP_213889552.1">
    <property type="nucleotide sequence ID" value="NZ_JAGFNU010000007.1"/>
</dbReference>
<organism evidence="1 2">
    <name type="scientific">Pseudohalocynthiibacter aestuariivivens</name>
    <dbReference type="NCBI Taxonomy" id="1591409"/>
    <lineage>
        <taxon>Bacteria</taxon>
        <taxon>Pseudomonadati</taxon>
        <taxon>Pseudomonadota</taxon>
        <taxon>Alphaproteobacteria</taxon>
        <taxon>Rhodobacterales</taxon>
        <taxon>Paracoccaceae</taxon>
        <taxon>Pseudohalocynthiibacter</taxon>
    </lineage>
</organism>
<name>A0ABV5JJY9_9RHOB</name>
<proteinExistence type="predicted"/>
<protein>
    <submittedName>
        <fullName evidence="1">Sulfotransferase family 2 domain-containing protein</fullName>
    </submittedName>
</protein>
<dbReference type="InterPro" id="IPR027417">
    <property type="entry name" value="P-loop_NTPase"/>
</dbReference>
<dbReference type="Gene3D" id="3.40.50.300">
    <property type="entry name" value="P-loop containing nucleotide triphosphate hydrolases"/>
    <property type="match status" value="1"/>
</dbReference>
<dbReference type="Pfam" id="PF03567">
    <property type="entry name" value="Sulfotransfer_2"/>
    <property type="match status" value="1"/>
</dbReference>
<accession>A0ABV5JJY9</accession>
<evidence type="ECO:0000313" key="1">
    <source>
        <dbReference type="EMBL" id="MFB9233709.1"/>
    </source>
</evidence>
<reference evidence="1 2" key="1">
    <citation type="submission" date="2024-09" db="EMBL/GenBank/DDBJ databases">
        <authorList>
            <person name="Sun Q."/>
            <person name="Mori K."/>
        </authorList>
    </citation>
    <scope>NUCLEOTIDE SEQUENCE [LARGE SCALE GENOMIC DNA]</scope>
    <source>
        <strain evidence="1 2">CECT 8726</strain>
    </source>
</reference>
<keyword evidence="2" id="KW-1185">Reference proteome</keyword>
<dbReference type="Proteomes" id="UP001589683">
    <property type="component" value="Unassembled WGS sequence"/>
</dbReference>
<evidence type="ECO:0000313" key="2">
    <source>
        <dbReference type="Proteomes" id="UP001589683"/>
    </source>
</evidence>
<dbReference type="EMBL" id="JBHMEA010000051">
    <property type="protein sequence ID" value="MFB9233709.1"/>
    <property type="molecule type" value="Genomic_DNA"/>
</dbReference>
<dbReference type="InterPro" id="IPR005331">
    <property type="entry name" value="Sulfotransferase"/>
</dbReference>
<comment type="caution">
    <text evidence="1">The sequence shown here is derived from an EMBL/GenBank/DDBJ whole genome shotgun (WGS) entry which is preliminary data.</text>
</comment>
<dbReference type="SUPFAM" id="SSF52540">
    <property type="entry name" value="P-loop containing nucleoside triphosphate hydrolases"/>
    <property type="match status" value="1"/>
</dbReference>